<evidence type="ECO:0000313" key="1">
    <source>
        <dbReference type="EMBL" id="JAI25046.1"/>
    </source>
</evidence>
<reference evidence="1" key="1">
    <citation type="submission" date="2015-06" db="EMBL/GenBank/DDBJ databases">
        <authorList>
            <person name="Hoefler B.C."/>
            <person name="Straight P.D."/>
        </authorList>
    </citation>
    <scope>NUCLEOTIDE SEQUENCE</scope>
</reference>
<gene>
    <name evidence="1" type="ORF">c0_g1_i1</name>
</gene>
<dbReference type="AlphaFoldDB" id="A0A0K8UEM9"/>
<feature type="non-terminal residue" evidence="1">
    <location>
        <position position="100"/>
    </location>
</feature>
<organism evidence="1">
    <name type="scientific">Bactrocera latifrons</name>
    <name type="common">Malaysian fruit fly</name>
    <name type="synonym">Chaetodacus latifrons</name>
    <dbReference type="NCBI Taxonomy" id="174628"/>
    <lineage>
        <taxon>Eukaryota</taxon>
        <taxon>Metazoa</taxon>
        <taxon>Ecdysozoa</taxon>
        <taxon>Arthropoda</taxon>
        <taxon>Hexapoda</taxon>
        <taxon>Insecta</taxon>
        <taxon>Pterygota</taxon>
        <taxon>Neoptera</taxon>
        <taxon>Endopterygota</taxon>
        <taxon>Diptera</taxon>
        <taxon>Brachycera</taxon>
        <taxon>Muscomorpha</taxon>
        <taxon>Tephritoidea</taxon>
        <taxon>Tephritidae</taxon>
        <taxon>Bactrocera</taxon>
        <taxon>Bactrocera</taxon>
    </lineage>
</organism>
<dbReference type="EMBL" id="GDHF01027268">
    <property type="protein sequence ID" value="JAI25046.1"/>
    <property type="molecule type" value="Transcribed_RNA"/>
</dbReference>
<protein>
    <submittedName>
        <fullName evidence="1">Uncharacterized protein</fullName>
    </submittedName>
</protein>
<proteinExistence type="predicted"/>
<accession>A0A0K8UEM9</accession>
<name>A0A0K8UEM9_BACLA</name>
<sequence length="100" mass="11582">MQSNPPQSSLQYLIFAYRGELSLRCPNIPSTRAKMDISEQLIVDYIDQLFYCAEANLDGFNQQLALVGDQSDIIEKMTTQQDRDWDSKYNWIDKEIATIL</sequence>